<evidence type="ECO:0000256" key="1">
    <source>
        <dbReference type="ARBA" id="ARBA00001462"/>
    </source>
</evidence>
<dbReference type="Gene3D" id="2.60.40.1180">
    <property type="entry name" value="Golgi alpha-mannosidase II"/>
    <property type="match status" value="1"/>
</dbReference>
<dbReference type="GO" id="GO:0046556">
    <property type="term" value="F:alpha-L-arabinofuranosidase activity"/>
    <property type="evidence" value="ECO:0007669"/>
    <property type="project" value="UniProtKB-EC"/>
</dbReference>
<evidence type="ECO:0000256" key="2">
    <source>
        <dbReference type="ARBA" id="ARBA00004881"/>
    </source>
</evidence>
<comment type="subunit">
    <text evidence="4">Homohexamer; trimer of dimers.</text>
</comment>
<keyword evidence="8" id="KW-0326">Glycosidase</keyword>
<proteinExistence type="inferred from homology"/>
<dbReference type="SUPFAM" id="SSF51011">
    <property type="entry name" value="Glycosyl hydrolase domain"/>
    <property type="match status" value="1"/>
</dbReference>
<dbReference type="Pfam" id="PF06964">
    <property type="entry name" value="Alpha-L-AF_C"/>
    <property type="match status" value="1"/>
</dbReference>
<evidence type="ECO:0000256" key="6">
    <source>
        <dbReference type="ARBA" id="ARBA00022801"/>
    </source>
</evidence>
<evidence type="ECO:0000256" key="8">
    <source>
        <dbReference type="ARBA" id="ARBA00023295"/>
    </source>
</evidence>
<comment type="pathway">
    <text evidence="2">Glycan metabolism.</text>
</comment>
<dbReference type="OrthoDB" id="9758333at2"/>
<evidence type="ECO:0000313" key="11">
    <source>
        <dbReference type="Proteomes" id="UP000184088"/>
    </source>
</evidence>
<dbReference type="PANTHER" id="PTHR43576">
    <property type="entry name" value="ALPHA-L-ARABINOFURANOSIDASE C-RELATED"/>
    <property type="match status" value="1"/>
</dbReference>
<dbReference type="STRING" id="1121256.SAMN02746089_01458"/>
<dbReference type="Proteomes" id="UP000184088">
    <property type="component" value="Unassembled WGS sequence"/>
</dbReference>
<evidence type="ECO:0000313" key="10">
    <source>
        <dbReference type="EMBL" id="SHF19498.1"/>
    </source>
</evidence>
<evidence type="ECO:0000256" key="3">
    <source>
        <dbReference type="ARBA" id="ARBA00007186"/>
    </source>
</evidence>
<sequence length="508" mass="57482">MIDKKARMILDKDYRIGDVDNRIYGSFIEHLGRAVYGGIYQPDHPDADDMGFRKDVIELVKELKVPIVRYPGGNFVSGYNWEDGIGSKEKRPRRLELAWQSIETNEVGVNEFVQWTKRVNADVMMAVNLGTRGADEARNLVEYCNHPGGTYWSDLRKAHGYAEPHKIKVWCLGNEMDGPWQIGHKTAQEYGRIACETAKVMKMVDPSIELVVCGSSSSKMPTFGEWEATVLDHTYEYVDYVSLHTYYGNQEDDIGNFLAKSLDMDEFITSVVSICDYIKAKKRSKKTINLSFDEWNVWFHSHDADKKIQPWTVAPPLLEDVYTFEDALLVGCMLITLLKHADRIKIACLAQLVNVIAPIMTDNNGGAWRQTIYYPFLHASNYGRGCSLKAIVSSPVYNSKDFSEVPLLEAAAVLNEDHGELTIFAVNRDQQDSLLLECEMRGFEGYKVIEHIILENQDLKAMNTKENPFNVVPHNDGKAAVEDGVVKAILPKLSWNVIRLANRKGTAL</sequence>
<keyword evidence="7" id="KW-0119">Carbohydrate metabolism</keyword>
<reference evidence="10 11" key="1">
    <citation type="submission" date="2016-11" db="EMBL/GenBank/DDBJ databases">
        <authorList>
            <person name="Jaros S."/>
            <person name="Januszkiewicz K."/>
            <person name="Wedrychowicz H."/>
        </authorList>
    </citation>
    <scope>NUCLEOTIDE SEQUENCE [LARGE SCALE GENOMIC DNA]</scope>
    <source>
        <strain evidence="10 11">DSM 17918</strain>
    </source>
</reference>
<dbReference type="RefSeq" id="WP_073343394.1">
    <property type="nucleotide sequence ID" value="NZ_FQVH01000014.1"/>
</dbReference>
<feature type="domain" description="Alpha-L-arabinofuranosidase C-terminal" evidence="9">
    <location>
        <begin position="293"/>
        <end position="494"/>
    </location>
</feature>
<evidence type="ECO:0000256" key="7">
    <source>
        <dbReference type="ARBA" id="ARBA00023277"/>
    </source>
</evidence>
<dbReference type="PANTHER" id="PTHR43576:SF3">
    <property type="entry name" value="ALPHA-L-ARABINOFURANOSIDASE C"/>
    <property type="match status" value="1"/>
</dbReference>
<dbReference type="GO" id="GO:0000272">
    <property type="term" value="P:polysaccharide catabolic process"/>
    <property type="evidence" value="ECO:0007669"/>
    <property type="project" value="TreeGrafter"/>
</dbReference>
<evidence type="ECO:0000259" key="9">
    <source>
        <dbReference type="SMART" id="SM00813"/>
    </source>
</evidence>
<evidence type="ECO:0000256" key="4">
    <source>
        <dbReference type="ARBA" id="ARBA00011165"/>
    </source>
</evidence>
<comment type="catalytic activity">
    <reaction evidence="1">
        <text>Hydrolysis of terminal non-reducing alpha-L-arabinofuranoside residues in alpha-L-arabinosides.</text>
        <dbReference type="EC" id="3.2.1.55"/>
    </reaction>
</comment>
<dbReference type="SMART" id="SM00813">
    <property type="entry name" value="Alpha-L-AF_C"/>
    <property type="match status" value="1"/>
</dbReference>
<accession>A0A1M4ZNA4</accession>
<dbReference type="SUPFAM" id="SSF51445">
    <property type="entry name" value="(Trans)glycosidases"/>
    <property type="match status" value="1"/>
</dbReference>
<comment type="similarity">
    <text evidence="3">Belongs to the glycosyl hydrolase 51 family.</text>
</comment>
<dbReference type="InterPro" id="IPR010720">
    <property type="entry name" value="Alpha-L-AF_C"/>
</dbReference>
<keyword evidence="11" id="KW-1185">Reference proteome</keyword>
<dbReference type="GO" id="GO:0046373">
    <property type="term" value="P:L-arabinose metabolic process"/>
    <property type="evidence" value="ECO:0007669"/>
    <property type="project" value="InterPro"/>
</dbReference>
<evidence type="ECO:0000256" key="5">
    <source>
        <dbReference type="ARBA" id="ARBA00012670"/>
    </source>
</evidence>
<organism evidence="10 11">
    <name type="scientific">Caldanaerobius fijiensis DSM 17918</name>
    <dbReference type="NCBI Taxonomy" id="1121256"/>
    <lineage>
        <taxon>Bacteria</taxon>
        <taxon>Bacillati</taxon>
        <taxon>Bacillota</taxon>
        <taxon>Clostridia</taxon>
        <taxon>Thermoanaerobacterales</taxon>
        <taxon>Thermoanaerobacteraceae</taxon>
        <taxon>Caldanaerobius</taxon>
    </lineage>
</organism>
<dbReference type="EMBL" id="FQVH01000014">
    <property type="protein sequence ID" value="SHF19498.1"/>
    <property type="molecule type" value="Genomic_DNA"/>
</dbReference>
<dbReference type="Gene3D" id="3.20.20.80">
    <property type="entry name" value="Glycosidases"/>
    <property type="match status" value="1"/>
</dbReference>
<name>A0A1M4ZNA4_9THEO</name>
<protein>
    <recommendedName>
        <fullName evidence="5">non-reducing end alpha-L-arabinofuranosidase</fullName>
        <ecNumber evidence="5">3.2.1.55</ecNumber>
    </recommendedName>
</protein>
<dbReference type="InterPro" id="IPR017853">
    <property type="entry name" value="GH"/>
</dbReference>
<dbReference type="InterPro" id="IPR013780">
    <property type="entry name" value="Glyco_hydro_b"/>
</dbReference>
<dbReference type="AlphaFoldDB" id="A0A1M4ZNA4"/>
<dbReference type="Pfam" id="PF22848">
    <property type="entry name" value="ASD1_dom"/>
    <property type="match status" value="1"/>
</dbReference>
<dbReference type="EC" id="3.2.1.55" evidence="5"/>
<keyword evidence="6" id="KW-0378">Hydrolase</keyword>
<dbReference type="InterPro" id="IPR055235">
    <property type="entry name" value="ASD1_cat"/>
</dbReference>
<gene>
    <name evidence="10" type="ORF">SAMN02746089_01458</name>
</gene>